<gene>
    <name evidence="1" type="ORF">JM949_29255</name>
</gene>
<proteinExistence type="predicted"/>
<dbReference type="RefSeq" id="WP_203151384.1">
    <property type="nucleotide sequence ID" value="NZ_JAEVHL010000235.1"/>
</dbReference>
<comment type="caution">
    <text evidence="1">The sequence shown here is derived from an EMBL/GenBank/DDBJ whole genome shotgun (WGS) entry which is preliminary data.</text>
</comment>
<accession>A0ABS1YNP5</accession>
<reference evidence="1 2" key="1">
    <citation type="submission" date="2021-01" db="EMBL/GenBank/DDBJ databases">
        <title>Draft genome sequence of Micromonospora sp. strain STR1s_6.</title>
        <authorList>
            <person name="Karlyshev A."/>
            <person name="Jawad R."/>
        </authorList>
    </citation>
    <scope>NUCLEOTIDE SEQUENCE [LARGE SCALE GENOMIC DNA]</scope>
    <source>
        <strain evidence="1 2">STR1S-6</strain>
    </source>
</reference>
<dbReference type="Proteomes" id="UP000622245">
    <property type="component" value="Unassembled WGS sequence"/>
</dbReference>
<keyword evidence="2" id="KW-1185">Reference proteome</keyword>
<evidence type="ECO:0000313" key="1">
    <source>
        <dbReference type="EMBL" id="MBM0279062.1"/>
    </source>
</evidence>
<organism evidence="1 2">
    <name type="scientific">Micromonospora tarensis</name>
    <dbReference type="NCBI Taxonomy" id="2806100"/>
    <lineage>
        <taxon>Bacteria</taxon>
        <taxon>Bacillati</taxon>
        <taxon>Actinomycetota</taxon>
        <taxon>Actinomycetes</taxon>
        <taxon>Micromonosporales</taxon>
        <taxon>Micromonosporaceae</taxon>
        <taxon>Micromonospora</taxon>
    </lineage>
</organism>
<evidence type="ECO:0008006" key="3">
    <source>
        <dbReference type="Google" id="ProtNLM"/>
    </source>
</evidence>
<name>A0ABS1YNP5_9ACTN</name>
<protein>
    <recommendedName>
        <fullName evidence="3">Sigma-70, region 4</fullName>
    </recommendedName>
</protein>
<sequence length="104" mass="10948">MSIVHHSKGAAVAPPTVAPTLELQSIGDPWERARAASRAADQLHDARRAALKIRLAAVRELVEGRRIPASVVGRFLGITGGRICQMLAGGRTNNSAATGSEVTR</sequence>
<dbReference type="EMBL" id="JAEVHL010000235">
    <property type="protein sequence ID" value="MBM0279062.1"/>
    <property type="molecule type" value="Genomic_DNA"/>
</dbReference>
<evidence type="ECO:0000313" key="2">
    <source>
        <dbReference type="Proteomes" id="UP000622245"/>
    </source>
</evidence>